<feature type="compositionally biased region" description="Basic and acidic residues" evidence="2">
    <location>
        <begin position="288"/>
        <end position="299"/>
    </location>
</feature>
<keyword evidence="6" id="KW-1185">Reference proteome</keyword>
<reference evidence="5 6" key="1">
    <citation type="submission" date="2023-01" db="EMBL/GenBank/DDBJ databases">
        <authorList>
            <person name="Whitehead M."/>
        </authorList>
    </citation>
    <scope>NUCLEOTIDE SEQUENCE [LARGE SCALE GENOMIC DNA]</scope>
</reference>
<evidence type="ECO:0000256" key="2">
    <source>
        <dbReference type="SAM" id="MobiDB-lite"/>
    </source>
</evidence>
<sequence>MVYFTEKLINEIRKRSCIWDTADVNHLNKEVLTNMWMEIAGNLYSDWNSLSGFDKRERVTDVKKKWTNIKDSFVKDVKGNKPRKSLRLPEHRKKYYLFDHLQFLIPFIQDTKTGGGGRSVEDGAGKPGSKKMRKNTQHGEGSRNALSMAAAPPSETAPKIPETLQPDVQQHVDLLNKFAGKTAADALCQLDGDLSFMVSLLPTIKSMNEKQKINFKIGILQLVSRIKFDEVQNNPPGMPTFTVATPNRKSFPAPHQQQQASGGRHPLVYAAVSSSQQVQHQTNQQPAVEHESPRVKQEMVDSSPGSSSWCYDIDTNTEEGVDYTFDRDSYKAS</sequence>
<dbReference type="Proteomes" id="UP001160148">
    <property type="component" value="Unassembled WGS sequence"/>
</dbReference>
<evidence type="ECO:0000313" key="6">
    <source>
        <dbReference type="Proteomes" id="UP001160148"/>
    </source>
</evidence>
<proteinExistence type="predicted"/>
<evidence type="ECO:0000256" key="1">
    <source>
        <dbReference type="PROSITE-ProRule" id="PRU00371"/>
    </source>
</evidence>
<dbReference type="Pfam" id="PF10545">
    <property type="entry name" value="MADF_DNA_bdg"/>
    <property type="match status" value="1"/>
</dbReference>
<dbReference type="Pfam" id="PF02944">
    <property type="entry name" value="BESS"/>
    <property type="match status" value="1"/>
</dbReference>
<evidence type="ECO:0008006" key="7">
    <source>
        <dbReference type="Google" id="ProtNLM"/>
    </source>
</evidence>
<feature type="region of interest" description="Disordered" evidence="2">
    <location>
        <begin position="240"/>
        <end position="313"/>
    </location>
</feature>
<feature type="compositionally biased region" description="Low complexity" evidence="2">
    <location>
        <begin position="270"/>
        <end position="287"/>
    </location>
</feature>
<dbReference type="GO" id="GO:0005634">
    <property type="term" value="C:nucleus"/>
    <property type="evidence" value="ECO:0007669"/>
    <property type="project" value="UniProtKB-SubCell"/>
</dbReference>
<dbReference type="AlphaFoldDB" id="A0AAV0VJ97"/>
<name>A0AAV0VJ97_9HEMI</name>
<evidence type="ECO:0000313" key="5">
    <source>
        <dbReference type="EMBL" id="CAI6343660.1"/>
    </source>
</evidence>
<feature type="domain" description="BESS" evidence="4">
    <location>
        <begin position="190"/>
        <end position="229"/>
    </location>
</feature>
<comment type="subcellular location">
    <subcellularLocation>
        <location evidence="1">Nucleus</location>
    </subcellularLocation>
</comment>
<comment type="caution">
    <text evidence="5">The sequence shown here is derived from an EMBL/GenBank/DDBJ whole genome shotgun (WGS) entry which is preliminary data.</text>
</comment>
<dbReference type="GO" id="GO:0005667">
    <property type="term" value="C:transcription regulator complex"/>
    <property type="evidence" value="ECO:0007669"/>
    <property type="project" value="TreeGrafter"/>
</dbReference>
<dbReference type="PROSITE" id="PS51029">
    <property type="entry name" value="MADF"/>
    <property type="match status" value="1"/>
</dbReference>
<dbReference type="InterPro" id="IPR039353">
    <property type="entry name" value="TF_Adf1"/>
</dbReference>
<dbReference type="GO" id="GO:0006357">
    <property type="term" value="P:regulation of transcription by RNA polymerase II"/>
    <property type="evidence" value="ECO:0007669"/>
    <property type="project" value="TreeGrafter"/>
</dbReference>
<feature type="domain" description="MADF" evidence="3">
    <location>
        <begin position="7"/>
        <end position="109"/>
    </location>
</feature>
<dbReference type="InterPro" id="IPR004210">
    <property type="entry name" value="BESS_motif"/>
</dbReference>
<dbReference type="PANTHER" id="PTHR12243:SF67">
    <property type="entry name" value="COREPRESSOR OF PANGOLIN, ISOFORM A-RELATED"/>
    <property type="match status" value="1"/>
</dbReference>
<keyword evidence="1" id="KW-0539">Nucleus</keyword>
<protein>
    <recommendedName>
        <fullName evidence="7">MADF domain-containing protein</fullName>
    </recommendedName>
</protein>
<evidence type="ECO:0000259" key="4">
    <source>
        <dbReference type="PROSITE" id="PS51031"/>
    </source>
</evidence>
<dbReference type="PROSITE" id="PS51031">
    <property type="entry name" value="BESS"/>
    <property type="match status" value="1"/>
</dbReference>
<feature type="region of interest" description="Disordered" evidence="2">
    <location>
        <begin position="113"/>
        <end position="161"/>
    </location>
</feature>
<dbReference type="PANTHER" id="PTHR12243">
    <property type="entry name" value="MADF DOMAIN TRANSCRIPTION FACTOR"/>
    <property type="match status" value="1"/>
</dbReference>
<dbReference type="GO" id="GO:0003677">
    <property type="term" value="F:DNA binding"/>
    <property type="evidence" value="ECO:0007669"/>
    <property type="project" value="InterPro"/>
</dbReference>
<organism evidence="5 6">
    <name type="scientific">Macrosiphum euphorbiae</name>
    <name type="common">potato aphid</name>
    <dbReference type="NCBI Taxonomy" id="13131"/>
    <lineage>
        <taxon>Eukaryota</taxon>
        <taxon>Metazoa</taxon>
        <taxon>Ecdysozoa</taxon>
        <taxon>Arthropoda</taxon>
        <taxon>Hexapoda</taxon>
        <taxon>Insecta</taxon>
        <taxon>Pterygota</taxon>
        <taxon>Neoptera</taxon>
        <taxon>Paraneoptera</taxon>
        <taxon>Hemiptera</taxon>
        <taxon>Sternorrhyncha</taxon>
        <taxon>Aphidomorpha</taxon>
        <taxon>Aphidoidea</taxon>
        <taxon>Aphididae</taxon>
        <taxon>Macrosiphini</taxon>
        <taxon>Macrosiphum</taxon>
    </lineage>
</organism>
<dbReference type="EMBL" id="CARXXK010000001">
    <property type="protein sequence ID" value="CAI6343660.1"/>
    <property type="molecule type" value="Genomic_DNA"/>
</dbReference>
<evidence type="ECO:0000259" key="3">
    <source>
        <dbReference type="PROSITE" id="PS51029"/>
    </source>
</evidence>
<dbReference type="SMART" id="SM00595">
    <property type="entry name" value="MADF"/>
    <property type="match status" value="1"/>
</dbReference>
<accession>A0AAV0VJ97</accession>
<gene>
    <name evidence="5" type="ORF">MEUPH1_LOCUS894</name>
</gene>
<dbReference type="InterPro" id="IPR006578">
    <property type="entry name" value="MADF-dom"/>
</dbReference>